<dbReference type="InterPro" id="IPR003593">
    <property type="entry name" value="AAA+_ATPase"/>
</dbReference>
<keyword evidence="7" id="KW-0378">Hydrolase</keyword>
<dbReference type="SUPFAM" id="SSF52540">
    <property type="entry name" value="P-loop containing nucleoside triphosphate hydrolases"/>
    <property type="match status" value="1"/>
</dbReference>
<evidence type="ECO:0000256" key="11">
    <source>
        <dbReference type="ARBA" id="ARBA00022989"/>
    </source>
</evidence>
<keyword evidence="12 13" id="KW-0472">Membrane</keyword>
<dbReference type="NCBIfam" id="TIGR01193">
    <property type="entry name" value="bacteriocin_ABC"/>
    <property type="match status" value="1"/>
</dbReference>
<proteinExistence type="predicted"/>
<sequence>MMWNHYYVSQLDETDCGAAALAMILKYYGSRVSISTIRKYAQTDKNGTTALGLIHAATHFNLAPKAIKTNISFLKGNIPDIPIPFIAHVNKKYGQHYVVVCKLSKSTVTIADPDPSIKTVRMSYNSFGKDWTGISLHMTPTDKYTVIKEDTNDLRSTSKLLFRQKGIIASVLLATMLSTLITISGAFFLKQIIDSMVKKGQADVLCATALSLLLAYIFHGFFTYTQEYLSMVLGQRVSLEILLKYIRHLFKLPMAFFEERKIGEITSRFSDAETIISTLSRTVVITILDSGVIIITGIVLSCINMRLFILSAIGIPAYIIIMLIFYKPFHKYNYNRMEKNSDLNSQLIEDLRGMESIKSLNAEDKMYETLDKKFVNTLRADHQYNVAVILQESLKSTTGLILSLLVLYSGAKMAINGQITVGQLVAFNSLMGYFIGPFESIINLQNNLQHAGTASSRLNQILHIPIDQQTNQSIRNSENKDQSTLNFIQYSNVSFEYKYGQPILKQINLTINRNESTAIIGSSGSGKTTLLKLLIKFYLPSTGTIMINDYSTTTAPTSELRKYIAYNPQTPYIFSGSVLDNILLGTKNDKTLAQVKKAAQLAEIDEEIKRLPKGYLTILSEDTGLSGGQMQRLAIARAIISDAKVLVFDESTSNLDVLTEKKILTNLRSLPNKTIVYIAHRLEVAQAADRIIVMDNGTIVESGTHSQLLRNRNKYYNLIKEK</sequence>
<evidence type="ECO:0000259" key="14">
    <source>
        <dbReference type="PROSITE" id="PS50893"/>
    </source>
</evidence>
<dbReference type="GO" id="GO:0006508">
    <property type="term" value="P:proteolysis"/>
    <property type="evidence" value="ECO:0007669"/>
    <property type="project" value="UniProtKB-KW"/>
</dbReference>
<dbReference type="GeneID" id="72460897"/>
<evidence type="ECO:0000259" key="16">
    <source>
        <dbReference type="PROSITE" id="PS50990"/>
    </source>
</evidence>
<keyword evidence="3" id="KW-1003">Cell membrane</keyword>
<dbReference type="AlphaFoldDB" id="A0A4R5NKB9"/>
<dbReference type="SMART" id="SM00382">
    <property type="entry name" value="AAA"/>
    <property type="match status" value="1"/>
</dbReference>
<dbReference type="PROSITE" id="PS50893">
    <property type="entry name" value="ABC_TRANSPORTER_2"/>
    <property type="match status" value="1"/>
</dbReference>
<keyword evidence="10" id="KW-1278">Translocase</keyword>
<feature type="transmembrane region" description="Helical" evidence="13">
    <location>
        <begin position="167"/>
        <end position="189"/>
    </location>
</feature>
<dbReference type="GO" id="GO:0005524">
    <property type="term" value="F:ATP binding"/>
    <property type="evidence" value="ECO:0007669"/>
    <property type="project" value="UniProtKB-KW"/>
</dbReference>
<gene>
    <name evidence="17" type="ORF">C5L32_000443</name>
</gene>
<dbReference type="Pfam" id="PF00005">
    <property type="entry name" value="ABC_tran"/>
    <property type="match status" value="1"/>
</dbReference>
<dbReference type="CDD" id="cd02418">
    <property type="entry name" value="Peptidase_C39B"/>
    <property type="match status" value="1"/>
</dbReference>
<evidence type="ECO:0008006" key="19">
    <source>
        <dbReference type="Google" id="ProtNLM"/>
    </source>
</evidence>
<dbReference type="GO" id="GO:0005886">
    <property type="term" value="C:plasma membrane"/>
    <property type="evidence" value="ECO:0007669"/>
    <property type="project" value="UniProtKB-SubCell"/>
</dbReference>
<keyword evidence="11 13" id="KW-1133">Transmembrane helix</keyword>
<evidence type="ECO:0000256" key="1">
    <source>
        <dbReference type="ARBA" id="ARBA00004651"/>
    </source>
</evidence>
<dbReference type="InterPro" id="IPR017871">
    <property type="entry name" value="ABC_transporter-like_CS"/>
</dbReference>
<dbReference type="FunFam" id="3.40.50.300:FF:000854">
    <property type="entry name" value="Multidrug ABC transporter ATP-binding protein"/>
    <property type="match status" value="1"/>
</dbReference>
<feature type="domain" description="ABC transporter" evidence="14">
    <location>
        <begin position="488"/>
        <end position="721"/>
    </location>
</feature>
<evidence type="ECO:0000256" key="4">
    <source>
        <dbReference type="ARBA" id="ARBA00022670"/>
    </source>
</evidence>
<dbReference type="Proteomes" id="UP000295181">
    <property type="component" value="Unassembled WGS sequence"/>
</dbReference>
<keyword evidence="2" id="KW-0813">Transport</keyword>
<dbReference type="PANTHER" id="PTHR43394">
    <property type="entry name" value="ATP-DEPENDENT PERMEASE MDL1, MITOCHONDRIAL"/>
    <property type="match status" value="1"/>
</dbReference>
<protein>
    <recommendedName>
        <fullName evidence="19">Peptide cleavage/export ABC transporter</fullName>
    </recommendedName>
</protein>
<evidence type="ECO:0000256" key="10">
    <source>
        <dbReference type="ARBA" id="ARBA00022967"/>
    </source>
</evidence>
<dbReference type="Pfam" id="PF03412">
    <property type="entry name" value="Peptidase_C39"/>
    <property type="match status" value="1"/>
</dbReference>
<dbReference type="RefSeq" id="WP_056938962.1">
    <property type="nucleotide sequence ID" value="NZ_AZDM01000018.1"/>
</dbReference>
<feature type="transmembrane region" description="Helical" evidence="13">
    <location>
        <begin position="307"/>
        <end position="326"/>
    </location>
</feature>
<evidence type="ECO:0000313" key="17">
    <source>
        <dbReference type="EMBL" id="TDG74961.1"/>
    </source>
</evidence>
<dbReference type="InterPro" id="IPR039421">
    <property type="entry name" value="Type_1_exporter"/>
</dbReference>
<evidence type="ECO:0000256" key="9">
    <source>
        <dbReference type="ARBA" id="ARBA00022840"/>
    </source>
</evidence>
<feature type="domain" description="ABC transmembrane type-1" evidence="15">
    <location>
        <begin position="171"/>
        <end position="450"/>
    </location>
</feature>
<dbReference type="InterPro" id="IPR003439">
    <property type="entry name" value="ABC_transporter-like_ATP-bd"/>
</dbReference>
<dbReference type="InterPro" id="IPR005074">
    <property type="entry name" value="Peptidase_C39"/>
</dbReference>
<keyword evidence="5 13" id="KW-0812">Transmembrane</keyword>
<accession>A0A4R5NKB9</accession>
<name>A0A4R5NKB9_LENBU</name>
<dbReference type="PROSITE" id="PS50990">
    <property type="entry name" value="PEPTIDASE_C39"/>
    <property type="match status" value="1"/>
</dbReference>
<dbReference type="InterPro" id="IPR027417">
    <property type="entry name" value="P-loop_NTPase"/>
</dbReference>
<keyword evidence="8" id="KW-0788">Thiol protease</keyword>
<dbReference type="Gene3D" id="3.40.50.300">
    <property type="entry name" value="P-loop containing nucleotide triphosphate hydrolases"/>
    <property type="match status" value="1"/>
</dbReference>
<evidence type="ECO:0000256" key="2">
    <source>
        <dbReference type="ARBA" id="ARBA00022448"/>
    </source>
</evidence>
<organism evidence="17 18">
    <name type="scientific">Lentilactobacillus buchneri DSM 20057</name>
    <dbReference type="NCBI Taxonomy" id="1423728"/>
    <lineage>
        <taxon>Bacteria</taxon>
        <taxon>Bacillati</taxon>
        <taxon>Bacillota</taxon>
        <taxon>Bacilli</taxon>
        <taxon>Lactobacillales</taxon>
        <taxon>Lactobacillaceae</taxon>
        <taxon>Lentilactobacillus</taxon>
    </lineage>
</organism>
<feature type="domain" description="Peptidase C39" evidence="16">
    <location>
        <begin position="10"/>
        <end position="138"/>
    </location>
</feature>
<evidence type="ECO:0000256" key="6">
    <source>
        <dbReference type="ARBA" id="ARBA00022741"/>
    </source>
</evidence>
<dbReference type="CDD" id="cd18570">
    <property type="entry name" value="ABC_6TM_PCAT1_LagD_like"/>
    <property type="match status" value="1"/>
</dbReference>
<dbReference type="Gene3D" id="1.20.1560.10">
    <property type="entry name" value="ABC transporter type 1, transmembrane domain"/>
    <property type="match status" value="1"/>
</dbReference>
<evidence type="ECO:0000256" key="7">
    <source>
        <dbReference type="ARBA" id="ARBA00022801"/>
    </source>
</evidence>
<dbReference type="SUPFAM" id="SSF90123">
    <property type="entry name" value="ABC transporter transmembrane region"/>
    <property type="match status" value="1"/>
</dbReference>
<comment type="subcellular location">
    <subcellularLocation>
        <location evidence="1">Cell membrane</location>
        <topology evidence="1">Multi-pass membrane protein</topology>
    </subcellularLocation>
</comment>
<dbReference type="PANTHER" id="PTHR43394:SF1">
    <property type="entry name" value="ATP-BINDING CASSETTE SUB-FAMILY B MEMBER 10, MITOCHONDRIAL"/>
    <property type="match status" value="1"/>
</dbReference>
<dbReference type="GO" id="GO:0043214">
    <property type="term" value="F:ABC-type bacteriocin transporter activity"/>
    <property type="evidence" value="ECO:0007669"/>
    <property type="project" value="InterPro"/>
</dbReference>
<comment type="caution">
    <text evidence="17">The sequence shown here is derived from an EMBL/GenBank/DDBJ whole genome shotgun (WGS) entry which is preliminary data.</text>
</comment>
<dbReference type="PROSITE" id="PS00211">
    <property type="entry name" value="ABC_TRANSPORTER_1"/>
    <property type="match status" value="1"/>
</dbReference>
<feature type="transmembrane region" description="Helical" evidence="13">
    <location>
        <begin position="283"/>
        <end position="301"/>
    </location>
</feature>
<keyword evidence="4" id="KW-0645">Protease</keyword>
<keyword evidence="9" id="KW-0067">ATP-binding</keyword>
<evidence type="ECO:0000313" key="18">
    <source>
        <dbReference type="Proteomes" id="UP000295181"/>
    </source>
</evidence>
<feature type="transmembrane region" description="Helical" evidence="13">
    <location>
        <begin position="201"/>
        <end position="222"/>
    </location>
</feature>
<evidence type="ECO:0000259" key="15">
    <source>
        <dbReference type="PROSITE" id="PS50929"/>
    </source>
</evidence>
<evidence type="ECO:0000256" key="12">
    <source>
        <dbReference type="ARBA" id="ARBA00023136"/>
    </source>
</evidence>
<dbReference type="GO" id="GO:0016887">
    <property type="term" value="F:ATP hydrolysis activity"/>
    <property type="evidence" value="ECO:0007669"/>
    <property type="project" value="InterPro"/>
</dbReference>
<evidence type="ECO:0000256" key="13">
    <source>
        <dbReference type="SAM" id="Phobius"/>
    </source>
</evidence>
<dbReference type="InterPro" id="IPR011527">
    <property type="entry name" value="ABC1_TM_dom"/>
</dbReference>
<keyword evidence="6" id="KW-0547">Nucleotide-binding</keyword>
<dbReference type="Gene3D" id="3.90.70.10">
    <property type="entry name" value="Cysteine proteinases"/>
    <property type="match status" value="1"/>
</dbReference>
<evidence type="ECO:0000256" key="5">
    <source>
        <dbReference type="ARBA" id="ARBA00022692"/>
    </source>
</evidence>
<evidence type="ECO:0000256" key="8">
    <source>
        <dbReference type="ARBA" id="ARBA00022807"/>
    </source>
</evidence>
<reference evidence="17 18" key="1">
    <citation type="journal article" date="2019" name="Appl. Microbiol. Biotechnol.">
        <title>Uncovering carbohydrate metabolism through a genotype-phenotype association study of 56 lactic acid bacteria genomes.</title>
        <authorList>
            <person name="Buron-Moles G."/>
            <person name="Chailyan A."/>
            <person name="Dolejs I."/>
            <person name="Forster J."/>
            <person name="Miks M.H."/>
        </authorList>
    </citation>
    <scope>NUCLEOTIDE SEQUENCE [LARGE SCALE GENOMIC DNA]</scope>
    <source>
        <strain evidence="17 18">ATCC 4005</strain>
    </source>
</reference>
<dbReference type="GO" id="GO:0015421">
    <property type="term" value="F:ABC-type oligopeptide transporter activity"/>
    <property type="evidence" value="ECO:0007669"/>
    <property type="project" value="TreeGrafter"/>
</dbReference>
<evidence type="ECO:0000256" key="3">
    <source>
        <dbReference type="ARBA" id="ARBA00022475"/>
    </source>
</evidence>
<dbReference type="PROSITE" id="PS50929">
    <property type="entry name" value="ABC_TM1F"/>
    <property type="match status" value="1"/>
</dbReference>
<dbReference type="InterPro" id="IPR036640">
    <property type="entry name" value="ABC1_TM_sf"/>
</dbReference>
<dbReference type="InterPro" id="IPR005897">
    <property type="entry name" value="Pept_C39_ABC_bacteriocin"/>
</dbReference>
<dbReference type="EMBL" id="PUFP01000072">
    <property type="protein sequence ID" value="TDG74961.1"/>
    <property type="molecule type" value="Genomic_DNA"/>
</dbReference>
<dbReference type="GO" id="GO:0008234">
    <property type="term" value="F:cysteine-type peptidase activity"/>
    <property type="evidence" value="ECO:0007669"/>
    <property type="project" value="UniProtKB-KW"/>
</dbReference>
<dbReference type="Pfam" id="PF00664">
    <property type="entry name" value="ABC_membrane"/>
    <property type="match status" value="1"/>
</dbReference>